<keyword evidence="2" id="KW-0472">Membrane</keyword>
<keyword evidence="2" id="KW-1133">Transmembrane helix</keyword>
<evidence type="ECO:0000256" key="2">
    <source>
        <dbReference type="SAM" id="Phobius"/>
    </source>
</evidence>
<comment type="caution">
    <text evidence="4">The sequence shown here is derived from an EMBL/GenBank/DDBJ whole genome shotgun (WGS) entry which is preliminary data.</text>
</comment>
<evidence type="ECO:0000256" key="1">
    <source>
        <dbReference type="ARBA" id="ARBA00023319"/>
    </source>
</evidence>
<dbReference type="SUPFAM" id="SSF48726">
    <property type="entry name" value="Immunoglobulin"/>
    <property type="match status" value="2"/>
</dbReference>
<dbReference type="Pfam" id="PF00047">
    <property type="entry name" value="ig"/>
    <property type="match status" value="1"/>
</dbReference>
<dbReference type="PANTHER" id="PTHR45046">
    <property type="entry name" value="V-SET AND IMMUNOGLOBULIN DOMAIN-CONTAINING PROTEIN 2"/>
    <property type="match status" value="1"/>
</dbReference>
<evidence type="ECO:0000313" key="5">
    <source>
        <dbReference type="Proteomes" id="UP000593565"/>
    </source>
</evidence>
<dbReference type="InterPro" id="IPR007110">
    <property type="entry name" value="Ig-like_dom"/>
</dbReference>
<dbReference type="SMART" id="SM00408">
    <property type="entry name" value="IGc2"/>
    <property type="match status" value="2"/>
</dbReference>
<proteinExistence type="predicted"/>
<feature type="domain" description="Ig-like" evidence="3">
    <location>
        <begin position="20"/>
        <end position="141"/>
    </location>
</feature>
<dbReference type="InterPro" id="IPR036179">
    <property type="entry name" value="Ig-like_dom_sf"/>
</dbReference>
<reference evidence="4 5" key="1">
    <citation type="submission" date="2020-02" db="EMBL/GenBank/DDBJ databases">
        <title>A chromosome-scale genome assembly of the black bullhead catfish (Ameiurus melas).</title>
        <authorList>
            <person name="Wen M."/>
            <person name="Zham M."/>
            <person name="Cabau C."/>
            <person name="Klopp C."/>
            <person name="Donnadieu C."/>
            <person name="Roques C."/>
            <person name="Bouchez O."/>
            <person name="Lampietro C."/>
            <person name="Jouanno E."/>
            <person name="Herpin A."/>
            <person name="Louis A."/>
            <person name="Berthelot C."/>
            <person name="Parey E."/>
            <person name="Roest-Crollius H."/>
            <person name="Braasch I."/>
            <person name="Postlethwait J."/>
            <person name="Robinson-Rechavi M."/>
            <person name="Echchiki A."/>
            <person name="Begum T."/>
            <person name="Montfort J."/>
            <person name="Schartl M."/>
            <person name="Bobe J."/>
            <person name="Guiguen Y."/>
        </authorList>
    </citation>
    <scope>NUCLEOTIDE SEQUENCE [LARGE SCALE GENOMIC DNA]</scope>
    <source>
        <strain evidence="4">M_S1</strain>
        <tissue evidence="4">Blood</tissue>
    </source>
</reference>
<evidence type="ECO:0000313" key="4">
    <source>
        <dbReference type="EMBL" id="KAF4085941.1"/>
    </source>
</evidence>
<dbReference type="SMART" id="SM00406">
    <property type="entry name" value="IGv"/>
    <property type="match status" value="2"/>
</dbReference>
<dbReference type="InterPro" id="IPR013106">
    <property type="entry name" value="Ig_V-set"/>
</dbReference>
<accession>A0A7J6AVH2</accession>
<dbReference type="InterPro" id="IPR003598">
    <property type="entry name" value="Ig_sub2"/>
</dbReference>
<dbReference type="InterPro" id="IPR042475">
    <property type="entry name" value="VSIG2"/>
</dbReference>
<dbReference type="InterPro" id="IPR013783">
    <property type="entry name" value="Ig-like_fold"/>
</dbReference>
<dbReference type="Pfam" id="PF07686">
    <property type="entry name" value="V-set"/>
    <property type="match status" value="1"/>
</dbReference>
<dbReference type="AlphaFoldDB" id="A0A7J6AVH2"/>
<dbReference type="Proteomes" id="UP000593565">
    <property type="component" value="Unassembled WGS sequence"/>
</dbReference>
<feature type="transmembrane region" description="Helical" evidence="2">
    <location>
        <begin position="243"/>
        <end position="269"/>
    </location>
</feature>
<name>A0A7J6AVH2_AMEME</name>
<organism evidence="4 5">
    <name type="scientific">Ameiurus melas</name>
    <name type="common">Black bullhead</name>
    <name type="synonym">Silurus melas</name>
    <dbReference type="NCBI Taxonomy" id="219545"/>
    <lineage>
        <taxon>Eukaryota</taxon>
        <taxon>Metazoa</taxon>
        <taxon>Chordata</taxon>
        <taxon>Craniata</taxon>
        <taxon>Vertebrata</taxon>
        <taxon>Euteleostomi</taxon>
        <taxon>Actinopterygii</taxon>
        <taxon>Neopterygii</taxon>
        <taxon>Teleostei</taxon>
        <taxon>Ostariophysi</taxon>
        <taxon>Siluriformes</taxon>
        <taxon>Ictaluridae</taxon>
        <taxon>Ameiurus</taxon>
    </lineage>
</organism>
<dbReference type="PROSITE" id="PS50835">
    <property type="entry name" value="IG_LIKE"/>
    <property type="match status" value="2"/>
</dbReference>
<dbReference type="Gene3D" id="2.60.40.10">
    <property type="entry name" value="Immunoglobulins"/>
    <property type="match status" value="2"/>
</dbReference>
<keyword evidence="1" id="KW-0393">Immunoglobulin domain</keyword>
<dbReference type="PANTHER" id="PTHR45046:SF1">
    <property type="entry name" value="V-SET AND IMMUNOGLOBULIN DOMAIN-CONTAINING PROTEIN 2"/>
    <property type="match status" value="1"/>
</dbReference>
<keyword evidence="2" id="KW-0812">Transmembrane</keyword>
<keyword evidence="5" id="KW-1185">Reference proteome</keyword>
<sequence>MAFPCTVKAQSLRNLSSVCPYSGEAWSWDAVVVKSSVFAQSGSAAELSCSYNTHASQGFTLEWRYAAPGTPAIQAKRVLYYNGKLYWVNSWESRMALEQNPPVSGVASVKIHSVQPSDSGLYICDVTNPNDWSGSGQGLINLTVLVAPSVPVCELSGHTYVGDDVTLTCHSSQGVPTPIYTWNREKDTAPLPPNSIVADQRTGSLLLSNLSTAFTGTYTCRASNNLGEAACSIAVKVAHGSTAVVAGGVLMGVFLLVLLVAAAAVYFFFCYKKRACSSTENKLSRQNVDSSAQRLSTGPLLSAHFDGDQPPQLRVSHLSPLV</sequence>
<dbReference type="InterPro" id="IPR013151">
    <property type="entry name" value="Immunoglobulin_dom"/>
</dbReference>
<protein>
    <recommendedName>
        <fullName evidence="3">Ig-like domain-containing protein</fullName>
    </recommendedName>
</protein>
<feature type="domain" description="Ig-like" evidence="3">
    <location>
        <begin position="148"/>
        <end position="238"/>
    </location>
</feature>
<gene>
    <name evidence="4" type="ORF">AMELA_G00100780</name>
</gene>
<evidence type="ECO:0000259" key="3">
    <source>
        <dbReference type="PROSITE" id="PS50835"/>
    </source>
</evidence>
<dbReference type="SMART" id="SM00409">
    <property type="entry name" value="IG"/>
    <property type="match status" value="2"/>
</dbReference>
<dbReference type="InterPro" id="IPR003599">
    <property type="entry name" value="Ig_sub"/>
</dbReference>
<dbReference type="EMBL" id="JAAGNN010000008">
    <property type="protein sequence ID" value="KAF4085941.1"/>
    <property type="molecule type" value="Genomic_DNA"/>
</dbReference>